<reference evidence="1 2" key="1">
    <citation type="submission" date="2021-07" db="EMBL/GenBank/DDBJ databases">
        <title>Genome data of Colletotrichum spaethianum.</title>
        <authorList>
            <person name="Utami Y.D."/>
            <person name="Hiruma K."/>
        </authorList>
    </citation>
    <scope>NUCLEOTIDE SEQUENCE [LARGE SCALE GENOMIC DNA]</scope>
    <source>
        <strain evidence="1 2">MAFF 242679</strain>
    </source>
</reference>
<evidence type="ECO:0000313" key="2">
    <source>
        <dbReference type="Proteomes" id="UP001055172"/>
    </source>
</evidence>
<proteinExistence type="predicted"/>
<dbReference type="Proteomes" id="UP001055172">
    <property type="component" value="Unassembled WGS sequence"/>
</dbReference>
<gene>
    <name evidence="1" type="ORF">ColLi_09996</name>
</gene>
<evidence type="ECO:0000313" key="1">
    <source>
        <dbReference type="EMBL" id="GJC87158.1"/>
    </source>
</evidence>
<dbReference type="EMBL" id="BPPX01000025">
    <property type="protein sequence ID" value="GJC87158.1"/>
    <property type="molecule type" value="Genomic_DNA"/>
</dbReference>
<accession>A0AA37GW15</accession>
<sequence>MFRKLIRFLALPNPNLDLGSPRDNETGSAEIRRAFTAALPRETGSFGIDPDYKKSTAREVGKRQEYANQVPFIFCPEAARRPPKHCDQCGGDSYHHGICNDLLLSGRQLYSCLDFGYNCQGYYCKCTHEGQDHNPQITSTTVVNGQTGTVIYEPITLTQYSNLRYHTTVTVTEVATSTASDGGVGLETALAVVFAGASAGLPYRLKAK</sequence>
<name>A0AA37GW15_9PEZI</name>
<comment type="caution">
    <text evidence="1">The sequence shown here is derived from an EMBL/GenBank/DDBJ whole genome shotgun (WGS) entry which is preliminary data.</text>
</comment>
<protein>
    <submittedName>
        <fullName evidence="1">Uncharacterized protein</fullName>
    </submittedName>
</protein>
<dbReference type="AlphaFoldDB" id="A0AA37GW15"/>
<keyword evidence="2" id="KW-1185">Reference proteome</keyword>
<organism evidence="1 2">
    <name type="scientific">Colletotrichum liriopes</name>
    <dbReference type="NCBI Taxonomy" id="708192"/>
    <lineage>
        <taxon>Eukaryota</taxon>
        <taxon>Fungi</taxon>
        <taxon>Dikarya</taxon>
        <taxon>Ascomycota</taxon>
        <taxon>Pezizomycotina</taxon>
        <taxon>Sordariomycetes</taxon>
        <taxon>Hypocreomycetidae</taxon>
        <taxon>Glomerellales</taxon>
        <taxon>Glomerellaceae</taxon>
        <taxon>Colletotrichum</taxon>
        <taxon>Colletotrichum spaethianum species complex</taxon>
    </lineage>
</organism>